<dbReference type="SUPFAM" id="SSF52540">
    <property type="entry name" value="P-loop containing nucleoside triphosphate hydrolases"/>
    <property type="match status" value="1"/>
</dbReference>
<evidence type="ECO:0000313" key="3">
    <source>
        <dbReference type="Proteomes" id="UP000195667"/>
    </source>
</evidence>
<keyword evidence="3" id="KW-1185">Reference proteome</keyword>
<dbReference type="InterPro" id="IPR050678">
    <property type="entry name" value="DNA_Partitioning_ATPase"/>
</dbReference>
<gene>
    <name evidence="2" type="ORF">CRENPOLYSF1_170049</name>
</gene>
<evidence type="ECO:0000313" key="2">
    <source>
        <dbReference type="EMBL" id="SJM91004.1"/>
    </source>
</evidence>
<protein>
    <submittedName>
        <fullName evidence="2">Soj protein</fullName>
    </submittedName>
</protein>
<feature type="domain" description="AAA" evidence="1">
    <location>
        <begin position="129"/>
        <end position="304"/>
    </location>
</feature>
<dbReference type="AlphaFoldDB" id="A0A1R4H442"/>
<dbReference type="Gene3D" id="3.40.50.300">
    <property type="entry name" value="P-loop containing nucleotide triphosphate hydrolases"/>
    <property type="match status" value="1"/>
</dbReference>
<dbReference type="CDD" id="cd02042">
    <property type="entry name" value="ParAB_family"/>
    <property type="match status" value="1"/>
</dbReference>
<proteinExistence type="predicted"/>
<dbReference type="Pfam" id="PF13614">
    <property type="entry name" value="AAA_31"/>
    <property type="match status" value="1"/>
</dbReference>
<accession>A0A1R4H442</accession>
<dbReference type="InterPro" id="IPR027417">
    <property type="entry name" value="P-loop_NTPase"/>
</dbReference>
<reference evidence="3" key="1">
    <citation type="submission" date="2017-02" db="EMBL/GenBank/DDBJ databases">
        <authorList>
            <person name="Daims H."/>
        </authorList>
    </citation>
    <scope>NUCLEOTIDE SEQUENCE [LARGE SCALE GENOMIC DNA]</scope>
</reference>
<dbReference type="Proteomes" id="UP000195667">
    <property type="component" value="Unassembled WGS sequence"/>
</dbReference>
<sequence>MARPKKDFSPKKEQEQKSIVKAILEPRPKISITQVTNIAADAKAVLEAVRQVMLEPFPRKLPPEFTTNQVADLCEMTKSEFKSAEISIESTRGKVKSSDNYKSYTLKETIELIKLIGKLPPLPKKKQGKVIAVASYKGGVGKTTISVSLAQALTLRGLKVLFIDLDPQGSATTLFGISPEVEVQYEETIMPFIYQDEPDLMYAVQNTYWDFLDLIPASSEVLGAEYILPANASKEGYVFWDQLNQGIKPLRDIYDVIVLDTSPSLGYLTQNAMAMADGILTPCPLEALDFASLTQFYGVFTEISSLLPGYFEDKKFDFIGVIINKAKLEKDDFTTGNIIKSWIKNSFKEYLWDVIIPDSKIPKETTSQLKTIFDLSYDEVKSTAYKRFREPLDKLADQVLLELYEAWKRG</sequence>
<dbReference type="PANTHER" id="PTHR13696:SF52">
    <property type="entry name" value="PARA FAMILY PROTEIN CT_582"/>
    <property type="match status" value="1"/>
</dbReference>
<dbReference type="PANTHER" id="PTHR13696">
    <property type="entry name" value="P-LOOP CONTAINING NUCLEOSIDE TRIPHOSPHATE HYDROLASE"/>
    <property type="match status" value="1"/>
</dbReference>
<dbReference type="EMBL" id="FUKI01000079">
    <property type="protein sequence ID" value="SJM91004.1"/>
    <property type="molecule type" value="Genomic_DNA"/>
</dbReference>
<evidence type="ECO:0000259" key="1">
    <source>
        <dbReference type="Pfam" id="PF13614"/>
    </source>
</evidence>
<dbReference type="InterPro" id="IPR025669">
    <property type="entry name" value="AAA_dom"/>
</dbReference>
<name>A0A1R4H442_9GAMM</name>
<dbReference type="RefSeq" id="WP_176371034.1">
    <property type="nucleotide sequence ID" value="NZ_FUKI01000079.1"/>
</dbReference>
<organism evidence="2 3">
    <name type="scientific">Crenothrix polyspora</name>
    <dbReference type="NCBI Taxonomy" id="360316"/>
    <lineage>
        <taxon>Bacteria</taxon>
        <taxon>Pseudomonadati</taxon>
        <taxon>Pseudomonadota</taxon>
        <taxon>Gammaproteobacteria</taxon>
        <taxon>Methylococcales</taxon>
        <taxon>Crenotrichaceae</taxon>
        <taxon>Crenothrix</taxon>
    </lineage>
</organism>